<dbReference type="SUPFAM" id="SSF160719">
    <property type="entry name" value="gpW/gp25-like"/>
    <property type="match status" value="1"/>
</dbReference>
<dbReference type="InterPro" id="IPR007048">
    <property type="entry name" value="IraD/Gp25-like"/>
</dbReference>
<name>A0A8S5R113_9CAUD</name>
<evidence type="ECO:0000313" key="2">
    <source>
        <dbReference type="EMBL" id="DAE24777.1"/>
    </source>
</evidence>
<sequence>MNYVVSLGSEVNFDPETEVVEILQNVRTIIGTRKGTVPLDRDFGISWDYVDQPIAVAQMLMRSEIVDAVETYEPRAKVESVTFNGSQEDSLDGVLKPIVTVSIGE</sequence>
<dbReference type="EMBL" id="BK015784">
    <property type="protein sequence ID" value="DAE24777.1"/>
    <property type="molecule type" value="Genomic_DNA"/>
</dbReference>
<feature type="domain" description="IraD/Gp25-like" evidence="1">
    <location>
        <begin position="21"/>
        <end position="95"/>
    </location>
</feature>
<organism evidence="2">
    <name type="scientific">Myoviridae sp. cteBs22</name>
    <dbReference type="NCBI Taxonomy" id="2826675"/>
    <lineage>
        <taxon>Viruses</taxon>
        <taxon>Duplodnaviria</taxon>
        <taxon>Heunggongvirae</taxon>
        <taxon>Uroviricota</taxon>
        <taxon>Caudoviricetes</taxon>
    </lineage>
</organism>
<dbReference type="Gene3D" id="3.10.450.40">
    <property type="match status" value="1"/>
</dbReference>
<reference evidence="2" key="1">
    <citation type="journal article" date="2021" name="Proc. Natl. Acad. Sci. U.S.A.">
        <title>A Catalog of Tens of Thousands of Viruses from Human Metagenomes Reveals Hidden Associations with Chronic Diseases.</title>
        <authorList>
            <person name="Tisza M.J."/>
            <person name="Buck C.B."/>
        </authorList>
    </citation>
    <scope>NUCLEOTIDE SEQUENCE</scope>
    <source>
        <strain evidence="2">CteBs22</strain>
    </source>
</reference>
<dbReference type="Pfam" id="PF04965">
    <property type="entry name" value="GPW_gp25"/>
    <property type="match status" value="1"/>
</dbReference>
<proteinExistence type="predicted"/>
<protein>
    <submittedName>
        <fullName evidence="2">Baseplate assembly protein</fullName>
    </submittedName>
</protein>
<accession>A0A8S5R113</accession>
<evidence type="ECO:0000259" key="1">
    <source>
        <dbReference type="Pfam" id="PF04965"/>
    </source>
</evidence>